<evidence type="ECO:0000259" key="1">
    <source>
        <dbReference type="Pfam" id="PF22696"/>
    </source>
</evidence>
<feature type="domain" description="Pyridoxamine 5'-phosphate oxidase-like" evidence="1">
    <location>
        <begin position="11"/>
        <end position="89"/>
    </location>
</feature>
<proteinExistence type="predicted"/>
<dbReference type="SUPFAM" id="SSF50475">
    <property type="entry name" value="FMN-binding split barrel"/>
    <property type="match status" value="1"/>
</dbReference>
<dbReference type="EMBL" id="AZEE01000029">
    <property type="protein sequence ID" value="KRK97379.1"/>
    <property type="molecule type" value="Genomic_DNA"/>
</dbReference>
<reference evidence="2 3" key="1">
    <citation type="journal article" date="2015" name="Genome Announc.">
        <title>Expanding the biotechnology potential of lactobacilli through comparative genomics of 213 strains and associated genera.</title>
        <authorList>
            <person name="Sun Z."/>
            <person name="Harris H.M."/>
            <person name="McCann A."/>
            <person name="Guo C."/>
            <person name="Argimon S."/>
            <person name="Zhang W."/>
            <person name="Yang X."/>
            <person name="Jeffery I.B."/>
            <person name="Cooney J.C."/>
            <person name="Kagawa T.F."/>
            <person name="Liu W."/>
            <person name="Song Y."/>
            <person name="Salvetti E."/>
            <person name="Wrobel A."/>
            <person name="Rasinkangas P."/>
            <person name="Parkhill J."/>
            <person name="Rea M.C."/>
            <person name="O'Sullivan O."/>
            <person name="Ritari J."/>
            <person name="Douillard F.P."/>
            <person name="Paul Ross R."/>
            <person name="Yang R."/>
            <person name="Briner A.E."/>
            <person name="Felis G.E."/>
            <person name="de Vos W.M."/>
            <person name="Barrangou R."/>
            <person name="Klaenhammer T.R."/>
            <person name="Caufield P.W."/>
            <person name="Cui Y."/>
            <person name="Zhang H."/>
            <person name="O'Toole P.W."/>
        </authorList>
    </citation>
    <scope>NUCLEOTIDE SEQUENCE [LARGE SCALE GENOMIC DNA]</scope>
    <source>
        <strain evidence="2 3">DSM 19909</strain>
    </source>
</reference>
<gene>
    <name evidence="2" type="ORF">FD04_GL001397</name>
</gene>
<dbReference type="PATRIC" id="fig|1423776.4.peg.1416"/>
<evidence type="ECO:0000313" key="2">
    <source>
        <dbReference type="EMBL" id="KRK97379.1"/>
    </source>
</evidence>
<organism evidence="2 3">
    <name type="scientific">Secundilactobacillus odoratitofui DSM 19909 = JCM 15043</name>
    <dbReference type="NCBI Taxonomy" id="1423776"/>
    <lineage>
        <taxon>Bacteria</taxon>
        <taxon>Bacillati</taxon>
        <taxon>Bacillota</taxon>
        <taxon>Bacilli</taxon>
        <taxon>Lactobacillales</taxon>
        <taxon>Lactobacillaceae</taxon>
        <taxon>Secundilactobacillus</taxon>
    </lineage>
</organism>
<dbReference type="AlphaFoldDB" id="A0A0R1LUX1"/>
<dbReference type="InterPro" id="IPR055196">
    <property type="entry name" value="Putative_PNPOx_2"/>
</dbReference>
<name>A0A0R1LUX1_9LACO</name>
<sequence length="141" mass="15636">MSTKENYNNILNQATHIALATETLDGHTPSVRVVNFLYFEDTPNTIYIATARDTTKVREIETNNHVSFTTLPVDGADAVRVTGATATQVNEKKPELFVAMDKKYDSFSFFDEAARANMNAYALTFPAAEVFAKGLNTITFD</sequence>
<dbReference type="RefSeq" id="WP_056948316.1">
    <property type="nucleotide sequence ID" value="NZ_AZEE01000029.1"/>
</dbReference>
<dbReference type="InterPro" id="IPR012349">
    <property type="entry name" value="Split_barrel_FMN-bd"/>
</dbReference>
<dbReference type="Proteomes" id="UP000051160">
    <property type="component" value="Unassembled WGS sequence"/>
</dbReference>
<dbReference type="OrthoDB" id="2293608at2"/>
<comment type="caution">
    <text evidence="2">The sequence shown here is derived from an EMBL/GenBank/DDBJ whole genome shotgun (WGS) entry which is preliminary data.</text>
</comment>
<protein>
    <recommendedName>
        <fullName evidence="1">Pyridoxamine 5'-phosphate oxidase-like domain-containing protein</fullName>
    </recommendedName>
</protein>
<accession>A0A0R1LUX1</accession>
<dbReference type="Pfam" id="PF22696">
    <property type="entry name" value="Putative_PNPOx_2"/>
    <property type="match status" value="1"/>
</dbReference>
<dbReference type="STRING" id="1423776.FD04_GL001397"/>
<dbReference type="Gene3D" id="2.30.110.10">
    <property type="entry name" value="Electron Transport, Fmn-binding Protein, Chain A"/>
    <property type="match status" value="1"/>
</dbReference>
<keyword evidence="3" id="KW-1185">Reference proteome</keyword>
<evidence type="ECO:0000313" key="3">
    <source>
        <dbReference type="Proteomes" id="UP000051160"/>
    </source>
</evidence>